<name>A0AAD8EQL6_DIPPU</name>
<organism evidence="4 5">
    <name type="scientific">Diploptera punctata</name>
    <name type="common">Pacific beetle cockroach</name>
    <dbReference type="NCBI Taxonomy" id="6984"/>
    <lineage>
        <taxon>Eukaryota</taxon>
        <taxon>Metazoa</taxon>
        <taxon>Ecdysozoa</taxon>
        <taxon>Arthropoda</taxon>
        <taxon>Hexapoda</taxon>
        <taxon>Insecta</taxon>
        <taxon>Pterygota</taxon>
        <taxon>Neoptera</taxon>
        <taxon>Polyneoptera</taxon>
        <taxon>Dictyoptera</taxon>
        <taxon>Blattodea</taxon>
        <taxon>Blaberoidea</taxon>
        <taxon>Blaberidae</taxon>
        <taxon>Diplopterinae</taxon>
        <taxon>Diploptera</taxon>
    </lineage>
</organism>
<feature type="domain" description="ZAD" evidence="3">
    <location>
        <begin position="9"/>
        <end position="84"/>
    </location>
</feature>
<keyword evidence="1" id="KW-0863">Zinc-finger</keyword>
<dbReference type="GO" id="GO:0008270">
    <property type="term" value="F:zinc ion binding"/>
    <property type="evidence" value="ECO:0007669"/>
    <property type="project" value="UniProtKB-UniRule"/>
</dbReference>
<dbReference type="GO" id="GO:0005634">
    <property type="term" value="C:nucleus"/>
    <property type="evidence" value="ECO:0007669"/>
    <property type="project" value="InterPro"/>
</dbReference>
<evidence type="ECO:0000256" key="2">
    <source>
        <dbReference type="SAM" id="MobiDB-lite"/>
    </source>
</evidence>
<dbReference type="SUPFAM" id="SSF57716">
    <property type="entry name" value="Glucocorticoid receptor-like (DNA-binding domain)"/>
    <property type="match status" value="1"/>
</dbReference>
<keyword evidence="1" id="KW-0862">Zinc</keyword>
<evidence type="ECO:0000259" key="3">
    <source>
        <dbReference type="PROSITE" id="PS51915"/>
    </source>
</evidence>
<gene>
    <name evidence="4" type="ORF">L9F63_010002</name>
</gene>
<comment type="caution">
    <text evidence="4">The sequence shown here is derived from an EMBL/GenBank/DDBJ whole genome shotgun (WGS) entry which is preliminary data.</text>
</comment>
<dbReference type="Proteomes" id="UP001233999">
    <property type="component" value="Unassembled WGS sequence"/>
</dbReference>
<dbReference type="Gene3D" id="3.40.1800.20">
    <property type="match status" value="1"/>
</dbReference>
<proteinExistence type="predicted"/>
<protein>
    <recommendedName>
        <fullName evidence="3">ZAD domain-containing protein</fullName>
    </recommendedName>
</protein>
<dbReference type="EMBL" id="JASPKZ010000802">
    <property type="protein sequence ID" value="KAJ9599530.1"/>
    <property type="molecule type" value="Genomic_DNA"/>
</dbReference>
<feature type="binding site" evidence="1">
    <location>
        <position position="11"/>
    </location>
    <ligand>
        <name>Zn(2+)</name>
        <dbReference type="ChEBI" id="CHEBI:29105"/>
    </ligand>
</feature>
<feature type="binding site" evidence="1">
    <location>
        <position position="14"/>
    </location>
    <ligand>
        <name>Zn(2+)</name>
        <dbReference type="ChEBI" id="CHEBI:29105"/>
    </ligand>
</feature>
<keyword evidence="5" id="KW-1185">Reference proteome</keyword>
<keyword evidence="1" id="KW-0479">Metal-binding</keyword>
<dbReference type="SMART" id="SM00868">
    <property type="entry name" value="zf-AD"/>
    <property type="match status" value="1"/>
</dbReference>
<evidence type="ECO:0000313" key="4">
    <source>
        <dbReference type="EMBL" id="KAJ9599530.1"/>
    </source>
</evidence>
<feature type="region of interest" description="Disordered" evidence="2">
    <location>
        <begin position="95"/>
        <end position="135"/>
    </location>
</feature>
<dbReference type="AlphaFoldDB" id="A0AAD8EQL6"/>
<dbReference type="InterPro" id="IPR012934">
    <property type="entry name" value="Znf_AD"/>
</dbReference>
<dbReference type="PANTHER" id="PTHR39942">
    <property type="entry name" value="BCDNA.LD26519-RELATED"/>
    <property type="match status" value="1"/>
</dbReference>
<dbReference type="PROSITE" id="PS51915">
    <property type="entry name" value="ZAD"/>
    <property type="match status" value="1"/>
</dbReference>
<feature type="binding site" evidence="1">
    <location>
        <position position="57"/>
    </location>
    <ligand>
        <name>Zn(2+)</name>
        <dbReference type="ChEBI" id="CHEBI:29105"/>
    </ligand>
</feature>
<reference evidence="4" key="1">
    <citation type="journal article" date="2023" name="IScience">
        <title>Live-bearing cockroach genome reveals convergent evolutionary mechanisms linked to viviparity in insects and beyond.</title>
        <authorList>
            <person name="Fouks B."/>
            <person name="Harrison M.C."/>
            <person name="Mikhailova A.A."/>
            <person name="Marchal E."/>
            <person name="English S."/>
            <person name="Carruthers M."/>
            <person name="Jennings E.C."/>
            <person name="Chiamaka E.L."/>
            <person name="Frigard R.A."/>
            <person name="Pippel M."/>
            <person name="Attardo G.M."/>
            <person name="Benoit J.B."/>
            <person name="Bornberg-Bauer E."/>
            <person name="Tobe S.S."/>
        </authorList>
    </citation>
    <scope>NUCLEOTIDE SEQUENCE</scope>
    <source>
        <strain evidence="4">Stay&amp;Tobe</strain>
    </source>
</reference>
<evidence type="ECO:0000313" key="5">
    <source>
        <dbReference type="Proteomes" id="UP001233999"/>
    </source>
</evidence>
<evidence type="ECO:0000256" key="1">
    <source>
        <dbReference type="PROSITE-ProRule" id="PRU01263"/>
    </source>
</evidence>
<dbReference type="PANTHER" id="PTHR39942:SF1">
    <property type="entry name" value="BCDNA.LD26519-RELATED"/>
    <property type="match status" value="1"/>
</dbReference>
<reference evidence="4" key="2">
    <citation type="submission" date="2023-05" db="EMBL/GenBank/DDBJ databases">
        <authorList>
            <person name="Fouks B."/>
        </authorList>
    </citation>
    <scope>NUCLEOTIDE SEQUENCE</scope>
    <source>
        <strain evidence="4">Stay&amp;Tobe</strain>
        <tissue evidence="4">Testes</tissue>
    </source>
</reference>
<feature type="binding site" evidence="1">
    <location>
        <position position="60"/>
    </location>
    <ligand>
        <name>Zn(2+)</name>
        <dbReference type="ChEBI" id="CHEBI:29105"/>
    </ligand>
</feature>
<sequence length="163" mass="18398">MGDFNICGKNCRLCLRDEKFQIPIFGETGNQLQIALKIKTCLPIQVSKDDFLPKYICYKCLASLDHSYNLWKQSSESEALNERINKSKNRTILLSSGGTLKEDTDSENEGPSVIKSDNGSDDDHPPKNKILCDWPDGGDDDLMTIDSSPNFLESLEFECKQQR</sequence>
<accession>A0AAD8EQL6</accession>
<dbReference type="Pfam" id="PF07776">
    <property type="entry name" value="zf-AD"/>
    <property type="match status" value="1"/>
</dbReference>